<dbReference type="PANTHER" id="PTHR14042">
    <property type="entry name" value="DOPEY-RELATED"/>
    <property type="match status" value="1"/>
</dbReference>
<dbReference type="GO" id="GO:0005768">
    <property type="term" value="C:endosome"/>
    <property type="evidence" value="ECO:0007669"/>
    <property type="project" value="TreeGrafter"/>
</dbReference>
<dbReference type="GO" id="GO:0015031">
    <property type="term" value="P:protein transport"/>
    <property type="evidence" value="ECO:0007669"/>
    <property type="project" value="UniProtKB-KW"/>
</dbReference>
<keyword evidence="6" id="KW-1185">Reference proteome</keyword>
<gene>
    <name evidence="5" type="ORF">GBAR_LOCUS12711</name>
</gene>
<dbReference type="GO" id="GO:0005802">
    <property type="term" value="C:trans-Golgi network"/>
    <property type="evidence" value="ECO:0007669"/>
    <property type="project" value="TreeGrafter"/>
</dbReference>
<dbReference type="EMBL" id="CASHTH010001898">
    <property type="protein sequence ID" value="CAI8021422.1"/>
    <property type="molecule type" value="Genomic_DNA"/>
</dbReference>
<dbReference type="PANTHER" id="PTHR14042:SF24">
    <property type="entry name" value="PROTEIN DOPEY-1 HOMOLOG"/>
    <property type="match status" value="1"/>
</dbReference>
<evidence type="ECO:0000313" key="5">
    <source>
        <dbReference type="EMBL" id="CAI8021422.1"/>
    </source>
</evidence>
<evidence type="ECO:0000256" key="2">
    <source>
        <dbReference type="ARBA" id="ARBA00022927"/>
    </source>
</evidence>
<accession>A0AA35S3G5</accession>
<dbReference type="GO" id="GO:0005829">
    <property type="term" value="C:cytosol"/>
    <property type="evidence" value="ECO:0007669"/>
    <property type="project" value="GOC"/>
</dbReference>
<sequence length="237" mass="26044">MAESSSSGDEEFRGEAKYKQFSAAVERSLKGFELSSEWHDLISSLARLNKTLLAYKQYPAVPHQLLVSKRLSQCLHPNLPGGVHLKALDVYRAIFDRIGTKGLSENLLVYSSGLFPLLGHGSMSVRPSLLDIYERYYLAVGRGLVPCLSGMVLGLLPGLEDESEHTERITGLLDAICLATDEPSFYSALWQCVLCSDRARLPATSYLLSKLNKKATAEDQANYLGGNLALMVLCCLL</sequence>
<dbReference type="InterPro" id="IPR007249">
    <property type="entry name" value="DOP1_N"/>
</dbReference>
<protein>
    <submittedName>
        <fullName evidence="5">Protein dopey-1</fullName>
    </submittedName>
</protein>
<dbReference type="AlphaFoldDB" id="A0AA35S3G5"/>
<proteinExistence type="inferred from homology"/>
<dbReference type="InterPro" id="IPR040314">
    <property type="entry name" value="DOP1"/>
</dbReference>
<keyword evidence="2" id="KW-0653">Protein transport</keyword>
<dbReference type="GO" id="GO:0006895">
    <property type="term" value="P:Golgi to endosome transport"/>
    <property type="evidence" value="ECO:0007669"/>
    <property type="project" value="InterPro"/>
</dbReference>
<evidence type="ECO:0000313" key="6">
    <source>
        <dbReference type="Proteomes" id="UP001174909"/>
    </source>
</evidence>
<reference evidence="5" key="1">
    <citation type="submission" date="2023-03" db="EMBL/GenBank/DDBJ databases">
        <authorList>
            <person name="Steffen K."/>
            <person name="Cardenas P."/>
        </authorList>
    </citation>
    <scope>NUCLEOTIDE SEQUENCE</scope>
</reference>
<dbReference type="Proteomes" id="UP001174909">
    <property type="component" value="Unassembled WGS sequence"/>
</dbReference>
<comment type="caution">
    <text evidence="5">The sequence shown here is derived from an EMBL/GenBank/DDBJ whole genome shotgun (WGS) entry which is preliminary data.</text>
</comment>
<comment type="similarity">
    <text evidence="3">Belongs to the DOP1 family.</text>
</comment>
<name>A0AA35S3G5_GEOBA</name>
<feature type="domain" description="DOP1 N-terminal" evidence="4">
    <location>
        <begin position="16"/>
        <end position="219"/>
    </location>
</feature>
<evidence type="ECO:0000256" key="3">
    <source>
        <dbReference type="ARBA" id="ARBA00046326"/>
    </source>
</evidence>
<dbReference type="Pfam" id="PF04118">
    <property type="entry name" value="Dopey_N"/>
    <property type="match status" value="1"/>
</dbReference>
<organism evidence="5 6">
    <name type="scientific">Geodia barretti</name>
    <name type="common">Barrett's horny sponge</name>
    <dbReference type="NCBI Taxonomy" id="519541"/>
    <lineage>
        <taxon>Eukaryota</taxon>
        <taxon>Metazoa</taxon>
        <taxon>Porifera</taxon>
        <taxon>Demospongiae</taxon>
        <taxon>Heteroscleromorpha</taxon>
        <taxon>Tetractinellida</taxon>
        <taxon>Astrophorina</taxon>
        <taxon>Geodiidae</taxon>
        <taxon>Geodia</taxon>
    </lineage>
</organism>
<feature type="non-terminal residue" evidence="5">
    <location>
        <position position="237"/>
    </location>
</feature>
<keyword evidence="1" id="KW-0813">Transport</keyword>
<evidence type="ECO:0000259" key="4">
    <source>
        <dbReference type="Pfam" id="PF04118"/>
    </source>
</evidence>
<evidence type="ECO:0000256" key="1">
    <source>
        <dbReference type="ARBA" id="ARBA00022448"/>
    </source>
</evidence>